<name>A0A3M0IU55_HIRRU</name>
<protein>
    <submittedName>
        <fullName evidence="2">Uncharacterized protein</fullName>
    </submittedName>
</protein>
<evidence type="ECO:0000256" key="1">
    <source>
        <dbReference type="SAM" id="MobiDB-lite"/>
    </source>
</evidence>
<dbReference type="Proteomes" id="UP000269221">
    <property type="component" value="Unassembled WGS sequence"/>
</dbReference>
<sequence>MREGDLDYQPISITEPLEDAEGPPTGKNKATGQKESLEAKNSRKQIVEERHKGHDWDRSLHFLDIMVNGLMKHLQDAEGKFSVCLSCQNNPCQCGKSSPMCHFPYHDLKAEGFRKACPAPFWIPN</sequence>
<comment type="caution">
    <text evidence="2">The sequence shown here is derived from an EMBL/GenBank/DDBJ whole genome shotgun (WGS) entry which is preliminary data.</text>
</comment>
<dbReference type="AlphaFoldDB" id="A0A3M0IU55"/>
<evidence type="ECO:0000313" key="3">
    <source>
        <dbReference type="Proteomes" id="UP000269221"/>
    </source>
</evidence>
<reference evidence="2 3" key="1">
    <citation type="submission" date="2018-07" db="EMBL/GenBank/DDBJ databases">
        <title>A high quality draft genome assembly of the barn swallow (H. rustica rustica).</title>
        <authorList>
            <person name="Formenti G."/>
            <person name="Chiara M."/>
            <person name="Poveda L."/>
            <person name="Francoijs K.-J."/>
            <person name="Bonisoli-Alquati A."/>
            <person name="Canova L."/>
            <person name="Gianfranceschi L."/>
            <person name="Horner D.S."/>
            <person name="Saino N."/>
        </authorList>
    </citation>
    <scope>NUCLEOTIDE SEQUENCE [LARGE SCALE GENOMIC DNA]</scope>
    <source>
        <strain evidence="2">Chelidonia</strain>
        <tissue evidence="2">Blood</tissue>
    </source>
</reference>
<dbReference type="OrthoDB" id="9219303at2759"/>
<keyword evidence="3" id="KW-1185">Reference proteome</keyword>
<dbReference type="EMBL" id="QRBI01000261">
    <property type="protein sequence ID" value="RMB90049.1"/>
    <property type="molecule type" value="Genomic_DNA"/>
</dbReference>
<evidence type="ECO:0000313" key="2">
    <source>
        <dbReference type="EMBL" id="RMB90049.1"/>
    </source>
</evidence>
<gene>
    <name evidence="2" type="ORF">DUI87_33560</name>
</gene>
<feature type="region of interest" description="Disordered" evidence="1">
    <location>
        <begin position="1"/>
        <end position="51"/>
    </location>
</feature>
<accession>A0A3M0IU55</accession>
<feature type="compositionally biased region" description="Basic and acidic residues" evidence="1">
    <location>
        <begin position="35"/>
        <end position="51"/>
    </location>
</feature>
<proteinExistence type="predicted"/>
<organism evidence="2 3">
    <name type="scientific">Hirundo rustica rustica</name>
    <dbReference type="NCBI Taxonomy" id="333673"/>
    <lineage>
        <taxon>Eukaryota</taxon>
        <taxon>Metazoa</taxon>
        <taxon>Chordata</taxon>
        <taxon>Craniata</taxon>
        <taxon>Vertebrata</taxon>
        <taxon>Euteleostomi</taxon>
        <taxon>Archelosauria</taxon>
        <taxon>Archosauria</taxon>
        <taxon>Dinosauria</taxon>
        <taxon>Saurischia</taxon>
        <taxon>Theropoda</taxon>
        <taxon>Coelurosauria</taxon>
        <taxon>Aves</taxon>
        <taxon>Neognathae</taxon>
        <taxon>Neoaves</taxon>
        <taxon>Telluraves</taxon>
        <taxon>Australaves</taxon>
        <taxon>Passeriformes</taxon>
        <taxon>Sylvioidea</taxon>
        <taxon>Hirundinidae</taxon>
        <taxon>Hirundo</taxon>
    </lineage>
</organism>